<organism evidence="2 3">
    <name type="scientific">Gloeothece citriformis (strain PCC 7424)</name>
    <name type="common">Cyanothece sp. (strain PCC 7424)</name>
    <dbReference type="NCBI Taxonomy" id="65393"/>
    <lineage>
        <taxon>Bacteria</taxon>
        <taxon>Bacillati</taxon>
        <taxon>Cyanobacteriota</taxon>
        <taxon>Cyanophyceae</taxon>
        <taxon>Oscillatoriophycideae</taxon>
        <taxon>Chroococcales</taxon>
        <taxon>Aphanothecaceae</taxon>
        <taxon>Gloeothece</taxon>
        <taxon>Gloeothece citriformis</taxon>
    </lineage>
</organism>
<evidence type="ECO:0000313" key="2">
    <source>
        <dbReference type="EMBL" id="ACK70892.1"/>
    </source>
</evidence>
<dbReference type="Proteomes" id="UP000002384">
    <property type="component" value="Chromosome"/>
</dbReference>
<dbReference type="AlphaFoldDB" id="B7KK07"/>
<dbReference type="STRING" id="65393.PCC7424_2474"/>
<keyword evidence="1" id="KW-0812">Transmembrane</keyword>
<name>B7KK07_GLOC7</name>
<gene>
    <name evidence="2" type="ordered locus">PCC7424_2474</name>
</gene>
<dbReference type="KEGG" id="cyc:PCC7424_2474"/>
<evidence type="ECO:0008006" key="4">
    <source>
        <dbReference type="Google" id="ProtNLM"/>
    </source>
</evidence>
<feature type="transmembrane region" description="Helical" evidence="1">
    <location>
        <begin position="7"/>
        <end position="33"/>
    </location>
</feature>
<keyword evidence="1" id="KW-1133">Transmembrane helix</keyword>
<dbReference type="RefSeq" id="WP_015954496.1">
    <property type="nucleotide sequence ID" value="NC_011729.1"/>
</dbReference>
<evidence type="ECO:0000313" key="3">
    <source>
        <dbReference type="Proteomes" id="UP000002384"/>
    </source>
</evidence>
<reference evidence="3" key="1">
    <citation type="journal article" date="2011" name="MBio">
        <title>Novel metabolic attributes of the genus Cyanothece, comprising a group of unicellular nitrogen-fixing Cyanobacteria.</title>
        <authorList>
            <person name="Bandyopadhyay A."/>
            <person name="Elvitigala T."/>
            <person name="Welsh E."/>
            <person name="Stockel J."/>
            <person name="Liberton M."/>
            <person name="Min H."/>
            <person name="Sherman L.A."/>
            <person name="Pakrasi H.B."/>
        </authorList>
    </citation>
    <scope>NUCLEOTIDE SEQUENCE [LARGE SCALE GENOMIC DNA]</scope>
    <source>
        <strain evidence="3">PCC 7424</strain>
    </source>
</reference>
<protein>
    <recommendedName>
        <fullName evidence="4">TPR repeat-containing protein</fullName>
    </recommendedName>
</protein>
<accession>B7KK07</accession>
<dbReference type="eggNOG" id="ENOG503212R">
    <property type="taxonomic scope" value="Bacteria"/>
</dbReference>
<dbReference type="HOGENOM" id="CLU_1545075_0_0_3"/>
<keyword evidence="3" id="KW-1185">Reference proteome</keyword>
<dbReference type="EMBL" id="CP001291">
    <property type="protein sequence ID" value="ACK70892.1"/>
    <property type="molecule type" value="Genomic_DNA"/>
</dbReference>
<keyword evidence="1" id="KW-0472">Membrane</keyword>
<sequence length="187" mass="21020">MFPKQNFVAFIHTLQLASMPFSATIGLVIFGMLTAPASKQKIPETVSEMLPAAESKAIFGEYEEAISLYNKIIAASPESLILASAYWGRGATRMKQFTGINTRVRTLRLKTQSDKSFTDEYQTTQKEAQTLFNQGVEDHLKAAKIAQESGLKACSQEIHEILPQLHRGMVRYNNPYDVYLKRTLPRC</sequence>
<proteinExistence type="predicted"/>
<evidence type="ECO:0000256" key="1">
    <source>
        <dbReference type="SAM" id="Phobius"/>
    </source>
</evidence>